<keyword evidence="2" id="KW-0732">Signal</keyword>
<evidence type="ECO:0000313" key="4">
    <source>
        <dbReference type="EMBL" id="CAB9530585.1"/>
    </source>
</evidence>
<keyword evidence="5" id="KW-1185">Reference proteome</keyword>
<feature type="signal peptide" evidence="2">
    <location>
        <begin position="1"/>
        <end position="22"/>
    </location>
</feature>
<comment type="caution">
    <text evidence="4">The sequence shown here is derived from an EMBL/GenBank/DDBJ whole genome shotgun (WGS) entry which is preliminary data.</text>
</comment>
<dbReference type="Pfam" id="PF08547">
    <property type="entry name" value="CIA30"/>
    <property type="match status" value="1"/>
</dbReference>
<feature type="chain" id="PRO_5040511864" description="NADH:ubiquinone oxidoreductase intermediate-associated protein 30 domain-containing protein" evidence="2">
    <location>
        <begin position="23"/>
        <end position="296"/>
    </location>
</feature>
<feature type="transmembrane region" description="Helical" evidence="1">
    <location>
        <begin position="241"/>
        <end position="261"/>
    </location>
</feature>
<dbReference type="AlphaFoldDB" id="A0A9N8F4N9"/>
<evidence type="ECO:0000313" key="5">
    <source>
        <dbReference type="Proteomes" id="UP001153069"/>
    </source>
</evidence>
<evidence type="ECO:0000256" key="2">
    <source>
        <dbReference type="SAM" id="SignalP"/>
    </source>
</evidence>
<dbReference type="Proteomes" id="UP001153069">
    <property type="component" value="Unassembled WGS sequence"/>
</dbReference>
<keyword evidence="1" id="KW-1133">Transmembrane helix</keyword>
<protein>
    <recommendedName>
        <fullName evidence="3">NADH:ubiquinone oxidoreductase intermediate-associated protein 30 domain-containing protein</fullName>
    </recommendedName>
</protein>
<name>A0A9N8F4N9_9STRA</name>
<sequence length="296" mass="32577">MMRGTTVLFLSSLMVVMTMASAAEYEVVLEDFSSPKLSWSTFGDDHMGGPSHGDFRIGNGVGVYDGRVGFLPRIAGPGFIKLDGSSSFDDISTCRAIKLVARSTTPSYQGFRLSFGTEHDPVTQMPYIKGHKAHFYLDASVPSTGFQTVLIPFQDFSLDWDPRTGDAVVPCRDDVEFCPDLATLQDIKKLAILGEGAAGDVNLEMQTISAVECGQEPMNFMNFPKDVQFVEYEYTAEGRSFFGVPFFLMAAVAVIVGALYWKQKKQQRTAPNFYQAVETIDTTPHEAGYSLELAET</sequence>
<dbReference type="EMBL" id="CAICTM010002941">
    <property type="protein sequence ID" value="CAB9530585.1"/>
    <property type="molecule type" value="Genomic_DNA"/>
</dbReference>
<accession>A0A9N8F4N9</accession>
<gene>
    <name evidence="4" type="ORF">SEMRO_2943_G340730.1</name>
</gene>
<evidence type="ECO:0000259" key="3">
    <source>
        <dbReference type="Pfam" id="PF08547"/>
    </source>
</evidence>
<evidence type="ECO:0000256" key="1">
    <source>
        <dbReference type="SAM" id="Phobius"/>
    </source>
</evidence>
<dbReference type="InterPro" id="IPR008979">
    <property type="entry name" value="Galactose-bd-like_sf"/>
</dbReference>
<dbReference type="SUPFAM" id="SSF49785">
    <property type="entry name" value="Galactose-binding domain-like"/>
    <property type="match status" value="1"/>
</dbReference>
<organism evidence="4 5">
    <name type="scientific">Seminavis robusta</name>
    <dbReference type="NCBI Taxonomy" id="568900"/>
    <lineage>
        <taxon>Eukaryota</taxon>
        <taxon>Sar</taxon>
        <taxon>Stramenopiles</taxon>
        <taxon>Ochrophyta</taxon>
        <taxon>Bacillariophyta</taxon>
        <taxon>Bacillariophyceae</taxon>
        <taxon>Bacillariophycidae</taxon>
        <taxon>Naviculales</taxon>
        <taxon>Naviculaceae</taxon>
        <taxon>Seminavis</taxon>
    </lineage>
</organism>
<keyword evidence="1" id="KW-0812">Transmembrane</keyword>
<keyword evidence="1" id="KW-0472">Membrane</keyword>
<dbReference type="InterPro" id="IPR013857">
    <property type="entry name" value="NADH-UbQ_OxRdtase-assoc_prot30"/>
</dbReference>
<proteinExistence type="predicted"/>
<reference evidence="4" key="1">
    <citation type="submission" date="2020-06" db="EMBL/GenBank/DDBJ databases">
        <authorList>
            <consortium name="Plant Systems Biology data submission"/>
        </authorList>
    </citation>
    <scope>NUCLEOTIDE SEQUENCE</scope>
    <source>
        <strain evidence="4">D6</strain>
    </source>
</reference>
<feature type="domain" description="NADH:ubiquinone oxidoreductase intermediate-associated protein 30" evidence="3">
    <location>
        <begin position="36"/>
        <end position="162"/>
    </location>
</feature>